<keyword evidence="3" id="KW-1185">Reference proteome</keyword>
<dbReference type="EMBL" id="NPEX01000192">
    <property type="protein sequence ID" value="RAI41374.1"/>
    <property type="molecule type" value="Genomic_DNA"/>
</dbReference>
<dbReference type="AlphaFoldDB" id="A0A327KTS8"/>
<dbReference type="SUPFAM" id="SSF51735">
    <property type="entry name" value="NAD(P)-binding Rossmann-fold domains"/>
    <property type="match status" value="1"/>
</dbReference>
<dbReference type="FunFam" id="3.40.50.720:FF:000702">
    <property type="entry name" value="NADH dehydrogenase (Ubiquinone)"/>
    <property type="match status" value="1"/>
</dbReference>
<evidence type="ECO:0000313" key="3">
    <source>
        <dbReference type="Proteomes" id="UP000249130"/>
    </source>
</evidence>
<sequence length="325" mass="34670">MSSPTSTSDTLVTIFGGSGFLGRHVVRALAPELWRMRVAVRRPDLAGHLQPLGRVGQIHAVQANLRNAESVENAVRDADVVINLVGVLFESGKQSFEAVHVEGAANVARAAAARGARLIHVSAIGADPAASALYARTKGRAEEAVLAAAPDAVILRPSVIFGPDDAFFNKFAAMARIAPALPLIGGGRTKFQPVFAGDVAEAVRKAVDGEVAPGVYELGGPDVASFKELMRLVLDITQRRRLLLPVPFWAAKLLGRVLSILPTPPLTPDQVELLKTDNVVSEAAIRDNRTLAGLGIEARTMAAVVPSYLWRFRKTGQFKSRRSLA</sequence>
<organism evidence="2 3">
    <name type="scientific">Rhodoplanes roseus</name>
    <dbReference type="NCBI Taxonomy" id="29409"/>
    <lineage>
        <taxon>Bacteria</taxon>
        <taxon>Pseudomonadati</taxon>
        <taxon>Pseudomonadota</taxon>
        <taxon>Alphaproteobacteria</taxon>
        <taxon>Hyphomicrobiales</taxon>
        <taxon>Nitrobacteraceae</taxon>
        <taxon>Rhodoplanes</taxon>
    </lineage>
</organism>
<dbReference type="PANTHER" id="PTHR12126:SF11">
    <property type="entry name" value="NADH DEHYDROGENASE [UBIQUINONE] 1 ALPHA SUBCOMPLEX SUBUNIT 9, MITOCHONDRIAL"/>
    <property type="match status" value="1"/>
</dbReference>
<proteinExistence type="predicted"/>
<dbReference type="Gene3D" id="3.40.50.720">
    <property type="entry name" value="NAD(P)-binding Rossmann-like Domain"/>
    <property type="match status" value="1"/>
</dbReference>
<comment type="caution">
    <text evidence="2">The sequence shown here is derived from an EMBL/GenBank/DDBJ whole genome shotgun (WGS) entry which is preliminary data.</text>
</comment>
<name>A0A327KTS8_9BRAD</name>
<feature type="domain" description="NAD-dependent epimerase/dehydratase" evidence="1">
    <location>
        <begin position="12"/>
        <end position="219"/>
    </location>
</feature>
<evidence type="ECO:0000313" key="2">
    <source>
        <dbReference type="EMBL" id="RAI41374.1"/>
    </source>
</evidence>
<dbReference type="InterPro" id="IPR051207">
    <property type="entry name" value="ComplexI_NDUFA9_subunit"/>
</dbReference>
<accession>A0A327KTS8</accession>
<dbReference type="GO" id="GO:0044877">
    <property type="term" value="F:protein-containing complex binding"/>
    <property type="evidence" value="ECO:0007669"/>
    <property type="project" value="TreeGrafter"/>
</dbReference>
<gene>
    <name evidence="2" type="ORF">CH341_21835</name>
</gene>
<dbReference type="CDD" id="cd05271">
    <property type="entry name" value="NDUFA9_like_SDR_a"/>
    <property type="match status" value="1"/>
</dbReference>
<dbReference type="Pfam" id="PF01370">
    <property type="entry name" value="Epimerase"/>
    <property type="match status" value="1"/>
</dbReference>
<evidence type="ECO:0000259" key="1">
    <source>
        <dbReference type="Pfam" id="PF01370"/>
    </source>
</evidence>
<dbReference type="OrthoDB" id="9776313at2"/>
<reference evidence="2 3" key="1">
    <citation type="submission" date="2017-07" db="EMBL/GenBank/DDBJ databases">
        <title>Draft Genome Sequences of Select Purple Nonsulfur Bacteria.</title>
        <authorList>
            <person name="Lasarre B."/>
            <person name="Mckinlay J.B."/>
        </authorList>
    </citation>
    <scope>NUCLEOTIDE SEQUENCE [LARGE SCALE GENOMIC DNA]</scope>
    <source>
        <strain evidence="2 3">DSM 5909</strain>
    </source>
</reference>
<dbReference type="InterPro" id="IPR001509">
    <property type="entry name" value="Epimerase_deHydtase"/>
</dbReference>
<dbReference type="InterPro" id="IPR036291">
    <property type="entry name" value="NAD(P)-bd_dom_sf"/>
</dbReference>
<dbReference type="Proteomes" id="UP000249130">
    <property type="component" value="Unassembled WGS sequence"/>
</dbReference>
<protein>
    <submittedName>
        <fullName evidence="2">Complex I NDUFA9 subunit family protein</fullName>
    </submittedName>
</protein>
<dbReference type="PANTHER" id="PTHR12126">
    <property type="entry name" value="NADH-UBIQUINONE OXIDOREDUCTASE 39 KDA SUBUNIT-RELATED"/>
    <property type="match status" value="1"/>
</dbReference>